<dbReference type="GO" id="GO:0046872">
    <property type="term" value="F:metal ion binding"/>
    <property type="evidence" value="ECO:0007669"/>
    <property type="project" value="UniProtKB-KW"/>
</dbReference>
<evidence type="ECO:0000256" key="2">
    <source>
        <dbReference type="ARBA" id="ARBA00022485"/>
    </source>
</evidence>
<feature type="transmembrane region" description="Helical" evidence="7">
    <location>
        <begin position="195"/>
        <end position="212"/>
    </location>
</feature>
<feature type="transmembrane region" description="Helical" evidence="7">
    <location>
        <begin position="157"/>
        <end position="175"/>
    </location>
</feature>
<dbReference type="RefSeq" id="WP_013043207.1">
    <property type="nucleotide sequence ID" value="NC_014008.1"/>
</dbReference>
<feature type="transmembrane region" description="Helical" evidence="7">
    <location>
        <begin position="327"/>
        <end position="348"/>
    </location>
</feature>
<name>D5EJ86_CORAD</name>
<feature type="transmembrane region" description="Helical" evidence="7">
    <location>
        <begin position="38"/>
        <end position="62"/>
    </location>
</feature>
<evidence type="ECO:0000256" key="5">
    <source>
        <dbReference type="ARBA" id="ARBA00023004"/>
    </source>
</evidence>
<evidence type="ECO:0000256" key="3">
    <source>
        <dbReference type="ARBA" id="ARBA00022723"/>
    </source>
</evidence>
<organism evidence="9 10">
    <name type="scientific">Coraliomargarita akajimensis (strain DSM 45221 / IAM 15411 / JCM 23193 / KCTC 12865 / 04OKA010-24)</name>
    <dbReference type="NCBI Taxonomy" id="583355"/>
    <lineage>
        <taxon>Bacteria</taxon>
        <taxon>Pseudomonadati</taxon>
        <taxon>Verrucomicrobiota</taxon>
        <taxon>Opitutia</taxon>
        <taxon>Puniceicoccales</taxon>
        <taxon>Coraliomargaritaceae</taxon>
        <taxon>Coraliomargarita</taxon>
    </lineage>
</organism>
<dbReference type="GO" id="GO:0051539">
    <property type="term" value="F:4 iron, 4 sulfur cluster binding"/>
    <property type="evidence" value="ECO:0007669"/>
    <property type="project" value="UniProtKB-KW"/>
</dbReference>
<dbReference type="InterPro" id="IPR051684">
    <property type="entry name" value="Electron_Trans/Redox"/>
</dbReference>
<gene>
    <name evidence="9" type="ordered locus">Caka_1466</name>
</gene>
<dbReference type="PANTHER" id="PTHR30176:SF3">
    <property type="entry name" value="FERREDOXIN-TYPE PROTEIN NAPH"/>
    <property type="match status" value="1"/>
</dbReference>
<dbReference type="AlphaFoldDB" id="D5EJ86"/>
<dbReference type="Pfam" id="PF13746">
    <property type="entry name" value="Fer4_18"/>
    <property type="match status" value="1"/>
</dbReference>
<feature type="domain" description="4Fe-4S ferredoxin-type" evidence="8">
    <location>
        <begin position="249"/>
        <end position="278"/>
    </location>
</feature>
<dbReference type="STRING" id="583355.Caka_1466"/>
<keyword evidence="1" id="KW-0813">Transport</keyword>
<keyword evidence="7" id="KW-1133">Transmembrane helix</keyword>
<keyword evidence="7" id="KW-0472">Membrane</keyword>
<evidence type="ECO:0000256" key="6">
    <source>
        <dbReference type="ARBA" id="ARBA00023014"/>
    </source>
</evidence>
<dbReference type="OrthoDB" id="9811700at2"/>
<evidence type="ECO:0000256" key="7">
    <source>
        <dbReference type="SAM" id="Phobius"/>
    </source>
</evidence>
<dbReference type="KEGG" id="caa:Caka_1466"/>
<protein>
    <submittedName>
        <fullName evidence="9">Cytochrome c oxidase accessory protein CcoG</fullName>
    </submittedName>
</protein>
<dbReference type="Pfam" id="PF11614">
    <property type="entry name" value="FixG_C"/>
    <property type="match status" value="1"/>
</dbReference>
<dbReference type="HOGENOM" id="CLU_032118_2_0_0"/>
<dbReference type="PROSITE" id="PS00198">
    <property type="entry name" value="4FE4S_FER_1"/>
    <property type="match status" value="1"/>
</dbReference>
<keyword evidence="4" id="KW-0249">Electron transport</keyword>
<keyword evidence="10" id="KW-1185">Reference proteome</keyword>
<dbReference type="Gene3D" id="2.60.40.10">
    <property type="entry name" value="Immunoglobulins"/>
    <property type="match status" value="1"/>
</dbReference>
<keyword evidence="7" id="KW-0812">Transmembrane</keyword>
<dbReference type="GO" id="GO:0005886">
    <property type="term" value="C:plasma membrane"/>
    <property type="evidence" value="ECO:0007669"/>
    <property type="project" value="TreeGrafter"/>
</dbReference>
<evidence type="ECO:0000256" key="4">
    <source>
        <dbReference type="ARBA" id="ARBA00022982"/>
    </source>
</evidence>
<reference evidence="9 10" key="1">
    <citation type="journal article" date="2010" name="Stand. Genomic Sci.">
        <title>Complete genome sequence of Coraliomargarita akajimensis type strain (04OKA010-24).</title>
        <authorList>
            <person name="Mavromatis K."/>
            <person name="Abt B."/>
            <person name="Brambilla E."/>
            <person name="Lapidus A."/>
            <person name="Copeland A."/>
            <person name="Deshpande S."/>
            <person name="Nolan M."/>
            <person name="Lucas S."/>
            <person name="Tice H."/>
            <person name="Cheng J.F."/>
            <person name="Han C."/>
            <person name="Detter J.C."/>
            <person name="Woyke T."/>
            <person name="Goodwin L."/>
            <person name="Pitluck S."/>
            <person name="Held B."/>
            <person name="Brettin T."/>
            <person name="Tapia R."/>
            <person name="Ivanova N."/>
            <person name="Mikhailova N."/>
            <person name="Pati A."/>
            <person name="Liolios K."/>
            <person name="Chen A."/>
            <person name="Palaniappan K."/>
            <person name="Land M."/>
            <person name="Hauser L."/>
            <person name="Chang Y.J."/>
            <person name="Jeffries C.D."/>
            <person name="Rohde M."/>
            <person name="Goker M."/>
            <person name="Bristow J."/>
            <person name="Eisen J.A."/>
            <person name="Markowitz V."/>
            <person name="Hugenholtz P."/>
            <person name="Klenk H.P."/>
            <person name="Kyrpides N.C."/>
        </authorList>
    </citation>
    <scope>NUCLEOTIDE SEQUENCE [LARGE SCALE GENOMIC DNA]</scope>
    <source>
        <strain evidence="10">DSM 45221 / IAM 15411 / JCM 23193 / KCTC 12865</strain>
    </source>
</reference>
<proteinExistence type="predicted"/>
<dbReference type="InterPro" id="IPR014116">
    <property type="entry name" value="Cyt_c_oxidase_cbb3_FixG"/>
</dbReference>
<dbReference type="InterPro" id="IPR017900">
    <property type="entry name" value="4Fe4S_Fe_S_CS"/>
</dbReference>
<dbReference type="EMBL" id="CP001998">
    <property type="protein sequence ID" value="ADE54485.1"/>
    <property type="molecule type" value="Genomic_DNA"/>
</dbReference>
<keyword evidence="6" id="KW-0411">Iron-sulfur</keyword>
<keyword evidence="3" id="KW-0479">Metal-binding</keyword>
<keyword evidence="2" id="KW-0004">4Fe-4S</keyword>
<evidence type="ECO:0000313" key="10">
    <source>
        <dbReference type="Proteomes" id="UP000000925"/>
    </source>
</evidence>
<dbReference type="Gene3D" id="3.30.70.20">
    <property type="match status" value="1"/>
</dbReference>
<dbReference type="eggNOG" id="COG0348">
    <property type="taxonomic scope" value="Bacteria"/>
</dbReference>
<dbReference type="Pfam" id="PF12801">
    <property type="entry name" value="Fer4_5"/>
    <property type="match status" value="1"/>
</dbReference>
<dbReference type="InterPro" id="IPR032879">
    <property type="entry name" value="FixG_C"/>
</dbReference>
<dbReference type="InterPro" id="IPR013783">
    <property type="entry name" value="Ig-like_fold"/>
</dbReference>
<evidence type="ECO:0000259" key="8">
    <source>
        <dbReference type="PROSITE" id="PS51379"/>
    </source>
</evidence>
<keyword evidence="5" id="KW-0408">Iron</keyword>
<dbReference type="SUPFAM" id="SSF54862">
    <property type="entry name" value="4Fe-4S ferredoxins"/>
    <property type="match status" value="1"/>
</dbReference>
<dbReference type="PROSITE" id="PS51379">
    <property type="entry name" value="4FE4S_FER_2"/>
    <property type="match status" value="1"/>
</dbReference>
<dbReference type="NCBIfam" id="TIGR02745">
    <property type="entry name" value="ccoG_rdxA_fixG"/>
    <property type="match status" value="1"/>
</dbReference>
<dbReference type="InterPro" id="IPR017896">
    <property type="entry name" value="4Fe4S_Fe-S-bd"/>
</dbReference>
<evidence type="ECO:0000313" key="9">
    <source>
        <dbReference type="EMBL" id="ADE54485.1"/>
    </source>
</evidence>
<feature type="transmembrane region" description="Helical" evidence="7">
    <location>
        <begin position="82"/>
        <end position="103"/>
    </location>
</feature>
<evidence type="ECO:0000256" key="1">
    <source>
        <dbReference type="ARBA" id="ARBA00022448"/>
    </source>
</evidence>
<dbReference type="PANTHER" id="PTHR30176">
    <property type="entry name" value="FERREDOXIN-TYPE PROTEIN NAPH"/>
    <property type="match status" value="1"/>
</dbReference>
<accession>D5EJ86</accession>
<dbReference type="Proteomes" id="UP000000925">
    <property type="component" value="Chromosome"/>
</dbReference>
<sequence>MKPLRPIRESMTTINKDGSRFFLHPADVSGRFTLARRLFALALILVYFGLPWIPINGHPAVFLDVLNRRFHLFGLSFAAQDLWMAFFFITGLGFSLFFVTSLFGRLWCGWACPQTVFLEHVYRRIERLIDGDAQARKKMDKQEMDGIKLTKRIVKHALFILVSIVIAHFFLAYFISIPELYQWMTKSPTEHWEAFVFVFVSSAILYFNFSWFREQLCLVICPYGRLQSALIDDDSVVIGYDEARGEPRGPAKKEGVGDCVNCQRCVQVCPTGIDIRQGLQIECIGCAACIDACDSIMTKLGRDKGLVRYDSLNGLRGQKRRIIRPRIFLYFFLMMVGAGVFTVSATRIKSANMNVVRMTGVPYVVSDTQVRNQYMMRIINKTSDTVTYTVKTDSPTFQNYEVQLSADTTSVVSMGEEIRPIIVTVNREYYDGPFEMTIHLLGPDGKVIQSRTVDFLGPNPRLLEQHK</sequence>